<feature type="transmembrane region" description="Helical" evidence="1">
    <location>
        <begin position="120"/>
        <end position="138"/>
    </location>
</feature>
<evidence type="ECO:0000313" key="2">
    <source>
        <dbReference type="EMBL" id="KAB4469611.1"/>
    </source>
</evidence>
<feature type="transmembrane region" description="Helical" evidence="1">
    <location>
        <begin position="276"/>
        <end position="296"/>
    </location>
</feature>
<keyword evidence="1" id="KW-1133">Transmembrane helix</keyword>
<dbReference type="AlphaFoldDB" id="A0A6I0S2C6"/>
<feature type="transmembrane region" description="Helical" evidence="1">
    <location>
        <begin position="251"/>
        <end position="270"/>
    </location>
</feature>
<evidence type="ECO:0000256" key="1">
    <source>
        <dbReference type="SAM" id="Phobius"/>
    </source>
</evidence>
<dbReference type="Proteomes" id="UP000488521">
    <property type="component" value="Unassembled WGS sequence"/>
</dbReference>
<evidence type="ECO:0008006" key="4">
    <source>
        <dbReference type="Google" id="ProtNLM"/>
    </source>
</evidence>
<comment type="caution">
    <text evidence="2">The sequence shown here is derived from an EMBL/GenBank/DDBJ whole genome shotgun (WGS) entry which is preliminary data.</text>
</comment>
<gene>
    <name evidence="2" type="ORF">GAN59_21510</name>
</gene>
<proteinExistence type="predicted"/>
<name>A0A6I0S2C6_BACT4</name>
<feature type="transmembrane region" description="Helical" evidence="1">
    <location>
        <begin position="175"/>
        <end position="199"/>
    </location>
</feature>
<reference evidence="2 3" key="1">
    <citation type="journal article" date="2019" name="Nat. Med.">
        <title>A library of human gut bacterial isolates paired with longitudinal multiomics data enables mechanistic microbiome research.</title>
        <authorList>
            <person name="Poyet M."/>
            <person name="Groussin M."/>
            <person name="Gibbons S.M."/>
            <person name="Avila-Pacheco J."/>
            <person name="Jiang X."/>
            <person name="Kearney S.M."/>
            <person name="Perrotta A.R."/>
            <person name="Berdy B."/>
            <person name="Zhao S."/>
            <person name="Lieberman T.D."/>
            <person name="Swanson P.K."/>
            <person name="Smith M."/>
            <person name="Roesemann S."/>
            <person name="Alexander J.E."/>
            <person name="Rich S.A."/>
            <person name="Livny J."/>
            <person name="Vlamakis H."/>
            <person name="Clish C."/>
            <person name="Bullock K."/>
            <person name="Deik A."/>
            <person name="Scott J."/>
            <person name="Pierce K.A."/>
            <person name="Xavier R.J."/>
            <person name="Alm E.J."/>
        </authorList>
    </citation>
    <scope>NUCLEOTIDE SEQUENCE [LARGE SCALE GENOMIC DNA]</scope>
    <source>
        <strain evidence="2 3">BIOML-A156</strain>
    </source>
</reference>
<sequence>MTDDLYNKAISFYNKGEYEEALDAIRNSSMATSKESLGLIRECEKLILEQYVYLIKEYIEQQDYLNASRKKEEYKAKYGSNPKIENIIIPSSQKEINGENMSSQKVNSHILFNKISFRKAIILTAIIPFVCNITSNYIDSIATLFVSFLFSQIIVSIFLFFVLKHILEFIEKERFIAKILWGGCISLLISRAIIVYDIYKNRTFFINETLFEFILDVSIPKTVVFETIGTVLTLYFFYLIYKYGYNNYRKAISIAIISIIVQTLGNINLFCAHNGYGVILLLISGILWYISLFMLYRKAKKVQ</sequence>
<evidence type="ECO:0000313" key="3">
    <source>
        <dbReference type="Proteomes" id="UP000488521"/>
    </source>
</evidence>
<protein>
    <recommendedName>
        <fullName evidence="4">Transmembrane protein</fullName>
    </recommendedName>
</protein>
<organism evidence="2 3">
    <name type="scientific">Bacteroides thetaiotaomicron</name>
    <dbReference type="NCBI Taxonomy" id="818"/>
    <lineage>
        <taxon>Bacteria</taxon>
        <taxon>Pseudomonadati</taxon>
        <taxon>Bacteroidota</taxon>
        <taxon>Bacteroidia</taxon>
        <taxon>Bacteroidales</taxon>
        <taxon>Bacteroidaceae</taxon>
        <taxon>Bacteroides</taxon>
    </lineage>
</organism>
<feature type="transmembrane region" description="Helical" evidence="1">
    <location>
        <begin position="144"/>
        <end position="163"/>
    </location>
</feature>
<keyword evidence="1" id="KW-0472">Membrane</keyword>
<accession>A0A6I0S2C6</accession>
<keyword evidence="1" id="KW-0812">Transmembrane</keyword>
<dbReference type="EMBL" id="WCRS01000022">
    <property type="protein sequence ID" value="KAB4469611.1"/>
    <property type="molecule type" value="Genomic_DNA"/>
</dbReference>
<feature type="transmembrane region" description="Helical" evidence="1">
    <location>
        <begin position="219"/>
        <end position="239"/>
    </location>
</feature>